<dbReference type="Gene3D" id="3.50.50.60">
    <property type="entry name" value="FAD/NAD(P)-binding domain"/>
    <property type="match status" value="1"/>
</dbReference>
<dbReference type="EMBL" id="MU790790">
    <property type="protein sequence ID" value="KAJ3993118.1"/>
    <property type="molecule type" value="Genomic_DNA"/>
</dbReference>
<keyword evidence="2" id="KW-1185">Reference proteome</keyword>
<dbReference type="SUPFAM" id="SSF51905">
    <property type="entry name" value="FAD/NAD(P)-binding domain"/>
    <property type="match status" value="1"/>
</dbReference>
<accession>A0ABQ8Q2Q9</accession>
<sequence length="73" mass="7859">MFRKASLSIILSLRSSSQCSSHHSAPLRSFASANHVKGVEAQSLSTKYSFIEHEYDAIVVGAGGAGLRAAFYR</sequence>
<gene>
    <name evidence="1" type="ORF">F5050DRAFT_1783991</name>
</gene>
<dbReference type="InterPro" id="IPR036188">
    <property type="entry name" value="FAD/NAD-bd_sf"/>
</dbReference>
<dbReference type="Proteomes" id="UP001163828">
    <property type="component" value="Unassembled WGS sequence"/>
</dbReference>
<proteinExistence type="predicted"/>
<name>A0ABQ8Q2Q9_9AGAR</name>
<protein>
    <submittedName>
        <fullName evidence="1">Uncharacterized protein</fullName>
    </submittedName>
</protein>
<reference evidence="1" key="1">
    <citation type="submission" date="2022-08" db="EMBL/GenBank/DDBJ databases">
        <authorList>
            <consortium name="DOE Joint Genome Institute"/>
            <person name="Min B."/>
            <person name="Riley R."/>
            <person name="Sierra-Patev S."/>
            <person name="Naranjo-Ortiz M."/>
            <person name="Looney B."/>
            <person name="Konkel Z."/>
            <person name="Slot J.C."/>
            <person name="Sakamoto Y."/>
            <person name="Steenwyk J.L."/>
            <person name="Rokas A."/>
            <person name="Carro J."/>
            <person name="Camarero S."/>
            <person name="Ferreira P."/>
            <person name="Molpeceres G."/>
            <person name="Ruiz-Duenas F.J."/>
            <person name="Serrano A."/>
            <person name="Henrissat B."/>
            <person name="Drula E."/>
            <person name="Hughes K.W."/>
            <person name="Mata J.L."/>
            <person name="Ishikawa N.K."/>
            <person name="Vargas-Isla R."/>
            <person name="Ushijima S."/>
            <person name="Smith C.A."/>
            <person name="Ahrendt S."/>
            <person name="Andreopoulos W."/>
            <person name="He G."/>
            <person name="Labutti K."/>
            <person name="Lipzen A."/>
            <person name="Ng V."/>
            <person name="Sandor L."/>
            <person name="Barry K."/>
            <person name="Martinez A.T."/>
            <person name="Xiao Y."/>
            <person name="Gibbons J.G."/>
            <person name="Terashima K."/>
            <person name="Hibbett D.S."/>
            <person name="Grigoriev I.V."/>
        </authorList>
    </citation>
    <scope>NUCLEOTIDE SEQUENCE</scope>
    <source>
        <strain evidence="1">TFB10827</strain>
    </source>
</reference>
<comment type="caution">
    <text evidence="1">The sequence shown here is derived from an EMBL/GenBank/DDBJ whole genome shotgun (WGS) entry which is preliminary data.</text>
</comment>
<evidence type="ECO:0000313" key="2">
    <source>
        <dbReference type="Proteomes" id="UP001163828"/>
    </source>
</evidence>
<organism evidence="1 2">
    <name type="scientific">Lentinula boryana</name>
    <dbReference type="NCBI Taxonomy" id="40481"/>
    <lineage>
        <taxon>Eukaryota</taxon>
        <taxon>Fungi</taxon>
        <taxon>Dikarya</taxon>
        <taxon>Basidiomycota</taxon>
        <taxon>Agaricomycotina</taxon>
        <taxon>Agaricomycetes</taxon>
        <taxon>Agaricomycetidae</taxon>
        <taxon>Agaricales</taxon>
        <taxon>Marasmiineae</taxon>
        <taxon>Omphalotaceae</taxon>
        <taxon>Lentinula</taxon>
    </lineage>
</organism>
<evidence type="ECO:0000313" key="1">
    <source>
        <dbReference type="EMBL" id="KAJ3993118.1"/>
    </source>
</evidence>